<dbReference type="AlphaFoldDB" id="A0A8X6XNF8"/>
<proteinExistence type="predicted"/>
<keyword evidence="1" id="KW-1133">Transmembrane helix</keyword>
<dbReference type="PANTHER" id="PTHR36299:SF2">
    <property type="entry name" value="DUF4773 DOMAIN-CONTAINING PROTEIN"/>
    <property type="match status" value="1"/>
</dbReference>
<evidence type="ECO:0000313" key="3">
    <source>
        <dbReference type="EMBL" id="GFY56361.1"/>
    </source>
</evidence>
<gene>
    <name evidence="3" type="primary">AVEN_136952_1</name>
    <name evidence="3" type="ORF">TNIN_309781</name>
</gene>
<feature type="domain" description="DUF4773" evidence="2">
    <location>
        <begin position="47"/>
        <end position="161"/>
    </location>
</feature>
<dbReference type="Proteomes" id="UP000886998">
    <property type="component" value="Unassembled WGS sequence"/>
</dbReference>
<protein>
    <submittedName>
        <fullName evidence="3">DUF4773 domain-containing protein</fullName>
    </submittedName>
</protein>
<keyword evidence="1" id="KW-0472">Membrane</keyword>
<comment type="caution">
    <text evidence="3">The sequence shown here is derived from an EMBL/GenBank/DDBJ whole genome shotgun (WGS) entry which is preliminary data.</text>
</comment>
<dbReference type="EMBL" id="BMAV01010928">
    <property type="protein sequence ID" value="GFY56361.1"/>
    <property type="molecule type" value="Genomic_DNA"/>
</dbReference>
<organism evidence="3 4">
    <name type="scientific">Trichonephila inaurata madagascariensis</name>
    <dbReference type="NCBI Taxonomy" id="2747483"/>
    <lineage>
        <taxon>Eukaryota</taxon>
        <taxon>Metazoa</taxon>
        <taxon>Ecdysozoa</taxon>
        <taxon>Arthropoda</taxon>
        <taxon>Chelicerata</taxon>
        <taxon>Arachnida</taxon>
        <taxon>Araneae</taxon>
        <taxon>Araneomorphae</taxon>
        <taxon>Entelegynae</taxon>
        <taxon>Araneoidea</taxon>
        <taxon>Nephilidae</taxon>
        <taxon>Trichonephila</taxon>
        <taxon>Trichonephila inaurata</taxon>
    </lineage>
</organism>
<keyword evidence="4" id="KW-1185">Reference proteome</keyword>
<name>A0A8X6XNF8_9ARAC</name>
<keyword evidence="1" id="KW-0812">Transmembrane</keyword>
<dbReference type="OrthoDB" id="6409002at2759"/>
<dbReference type="InterPro" id="IPR031941">
    <property type="entry name" value="DUF4773"/>
</dbReference>
<evidence type="ECO:0000259" key="2">
    <source>
        <dbReference type="Pfam" id="PF15998"/>
    </source>
</evidence>
<sequence length="223" mass="25667">MVFCFGPNRETMVKLILFSFVFFTYFLCFVFAKPVKIEKYENLKDGCLCENFTCSCCADLIVPQIWLNDTICILFGYDPKEYGISFVLTLDGKALINETISATNPPPICFPVPLIEDFVDGCVHFYDLSISNDKFHGCAQIELRMWWIYVVAEYKLGCFDADNMSKKHAKILNFLSKSKSMNETEIISYNKIKKAYSMKKINSNKTEQAKILNLSKTESMNRD</sequence>
<evidence type="ECO:0000313" key="4">
    <source>
        <dbReference type="Proteomes" id="UP000886998"/>
    </source>
</evidence>
<dbReference type="Pfam" id="PF15998">
    <property type="entry name" value="DUF4773"/>
    <property type="match status" value="1"/>
</dbReference>
<feature type="transmembrane region" description="Helical" evidence="1">
    <location>
        <begin position="12"/>
        <end position="32"/>
    </location>
</feature>
<evidence type="ECO:0000256" key="1">
    <source>
        <dbReference type="SAM" id="Phobius"/>
    </source>
</evidence>
<reference evidence="3" key="1">
    <citation type="submission" date="2020-08" db="EMBL/GenBank/DDBJ databases">
        <title>Multicomponent nature underlies the extraordinary mechanical properties of spider dragline silk.</title>
        <authorList>
            <person name="Kono N."/>
            <person name="Nakamura H."/>
            <person name="Mori M."/>
            <person name="Yoshida Y."/>
            <person name="Ohtoshi R."/>
            <person name="Malay A.D."/>
            <person name="Moran D.A.P."/>
            <person name="Tomita M."/>
            <person name="Numata K."/>
            <person name="Arakawa K."/>
        </authorList>
    </citation>
    <scope>NUCLEOTIDE SEQUENCE</scope>
</reference>
<dbReference type="PANTHER" id="PTHR36299">
    <property type="entry name" value="AGAP008005-PA"/>
    <property type="match status" value="1"/>
</dbReference>
<accession>A0A8X6XNF8</accession>